<reference evidence="2 3" key="1">
    <citation type="journal article" date="2016" name="Nat. Commun.">
        <title>Thousands of microbial genomes shed light on interconnected biogeochemical processes in an aquifer system.</title>
        <authorList>
            <person name="Anantharaman K."/>
            <person name="Brown C.T."/>
            <person name="Hug L.A."/>
            <person name="Sharon I."/>
            <person name="Castelle C.J."/>
            <person name="Probst A.J."/>
            <person name="Thomas B.C."/>
            <person name="Singh A."/>
            <person name="Wilkins M.J."/>
            <person name="Karaoz U."/>
            <person name="Brodie E.L."/>
            <person name="Williams K.H."/>
            <person name="Hubbard S.S."/>
            <person name="Banfield J.F."/>
        </authorList>
    </citation>
    <scope>NUCLEOTIDE SEQUENCE [LARGE SCALE GENOMIC DNA]</scope>
</reference>
<name>A0A1G1W2U0_9BACT</name>
<gene>
    <name evidence="2" type="ORF">A3A65_03050</name>
</gene>
<sequence length="139" mass="16266">MRSVLQFIGLLLLVILFVGTGQLLSVQVGRGNIWQMFWLGFIIWLWGYIILMRVKDKEKMEKEVQTIKNPVMLQLTQELDKVKVAAISALVAITFFYFSISWIFKDELLMSTVILVVTFLVSIQIQNRIFKKDKKDEDY</sequence>
<keyword evidence="1" id="KW-1133">Transmembrane helix</keyword>
<protein>
    <submittedName>
        <fullName evidence="2">Uncharacterized protein</fullName>
    </submittedName>
</protein>
<evidence type="ECO:0000313" key="2">
    <source>
        <dbReference type="EMBL" id="OGY21995.1"/>
    </source>
</evidence>
<dbReference type="Proteomes" id="UP000176723">
    <property type="component" value="Unassembled WGS sequence"/>
</dbReference>
<proteinExistence type="predicted"/>
<keyword evidence="1" id="KW-0472">Membrane</keyword>
<feature type="transmembrane region" description="Helical" evidence="1">
    <location>
        <begin position="33"/>
        <end position="51"/>
    </location>
</feature>
<dbReference type="EMBL" id="MHCL01000007">
    <property type="protein sequence ID" value="OGY21995.1"/>
    <property type="molecule type" value="Genomic_DNA"/>
</dbReference>
<comment type="caution">
    <text evidence="2">The sequence shown here is derived from an EMBL/GenBank/DDBJ whole genome shotgun (WGS) entry which is preliminary data.</text>
</comment>
<organism evidence="2 3">
    <name type="scientific">Candidatus Chisholmbacteria bacterium RIFCSPLOWO2_01_FULL_49_14</name>
    <dbReference type="NCBI Taxonomy" id="1797593"/>
    <lineage>
        <taxon>Bacteria</taxon>
        <taxon>Candidatus Chisholmiibacteriota</taxon>
    </lineage>
</organism>
<dbReference type="AlphaFoldDB" id="A0A1G1W2U0"/>
<evidence type="ECO:0000256" key="1">
    <source>
        <dbReference type="SAM" id="Phobius"/>
    </source>
</evidence>
<feature type="transmembrane region" description="Helical" evidence="1">
    <location>
        <begin position="108"/>
        <end position="125"/>
    </location>
</feature>
<feature type="transmembrane region" description="Helical" evidence="1">
    <location>
        <begin position="82"/>
        <end position="102"/>
    </location>
</feature>
<evidence type="ECO:0000313" key="3">
    <source>
        <dbReference type="Proteomes" id="UP000176723"/>
    </source>
</evidence>
<keyword evidence="1" id="KW-0812">Transmembrane</keyword>
<dbReference type="STRING" id="1797593.A3A65_03050"/>
<accession>A0A1G1W2U0</accession>